<dbReference type="InterPro" id="IPR006555">
    <property type="entry name" value="ATP-dep_Helicase_C"/>
</dbReference>
<keyword evidence="6" id="KW-0408">Iron</keyword>
<evidence type="ECO:0000256" key="4">
    <source>
        <dbReference type="ARBA" id="ARBA00022806"/>
    </source>
</evidence>
<evidence type="ECO:0000256" key="7">
    <source>
        <dbReference type="ARBA" id="ARBA00023014"/>
    </source>
</evidence>
<evidence type="ECO:0000256" key="1">
    <source>
        <dbReference type="ARBA" id="ARBA00022723"/>
    </source>
</evidence>
<evidence type="ECO:0000256" key="5">
    <source>
        <dbReference type="ARBA" id="ARBA00022840"/>
    </source>
</evidence>
<dbReference type="PROSITE" id="PS51193">
    <property type="entry name" value="HELICASE_ATP_BIND_2"/>
    <property type="match status" value="1"/>
</dbReference>
<dbReference type="SMART" id="SM00491">
    <property type="entry name" value="HELICc2"/>
    <property type="match status" value="1"/>
</dbReference>
<dbReference type="GO" id="GO:0003677">
    <property type="term" value="F:DNA binding"/>
    <property type="evidence" value="ECO:0007669"/>
    <property type="project" value="InterPro"/>
</dbReference>
<dbReference type="InterPro" id="IPR010614">
    <property type="entry name" value="RAD3-like_helicase_DEAD"/>
</dbReference>
<dbReference type="SMART" id="SM00488">
    <property type="entry name" value="DEXDc2"/>
    <property type="match status" value="1"/>
</dbReference>
<keyword evidence="3" id="KW-0378">Hydrolase</keyword>
<dbReference type="GO" id="GO:1990918">
    <property type="term" value="P:double-strand break repair involved in meiotic recombination"/>
    <property type="evidence" value="ECO:0007669"/>
    <property type="project" value="TreeGrafter"/>
</dbReference>
<feature type="region of interest" description="Disordered" evidence="9">
    <location>
        <begin position="1"/>
        <end position="31"/>
    </location>
</feature>
<evidence type="ECO:0000256" key="9">
    <source>
        <dbReference type="SAM" id="MobiDB-lite"/>
    </source>
</evidence>
<dbReference type="SUPFAM" id="SSF52540">
    <property type="entry name" value="P-loop containing nucleoside triphosphate hydrolases"/>
    <property type="match status" value="2"/>
</dbReference>
<dbReference type="GO" id="GO:0046872">
    <property type="term" value="F:metal ion binding"/>
    <property type="evidence" value="ECO:0007669"/>
    <property type="project" value="UniProtKB-KW"/>
</dbReference>
<dbReference type="GO" id="GO:0051536">
    <property type="term" value="F:iron-sulfur cluster binding"/>
    <property type="evidence" value="ECO:0007669"/>
    <property type="project" value="UniProtKB-KW"/>
</dbReference>
<protein>
    <recommendedName>
        <fullName evidence="10">Helicase ATP-binding domain-containing protein</fullName>
    </recommendedName>
</protein>
<dbReference type="GO" id="GO:0016818">
    <property type="term" value="F:hydrolase activity, acting on acid anhydrides, in phosphorus-containing anhydrides"/>
    <property type="evidence" value="ECO:0007669"/>
    <property type="project" value="InterPro"/>
</dbReference>
<proteinExistence type="predicted"/>
<dbReference type="InterPro" id="IPR014013">
    <property type="entry name" value="Helic_SF1/SF2_ATP-bd_DinG/Rad3"/>
</dbReference>
<evidence type="ECO:0000256" key="3">
    <source>
        <dbReference type="ARBA" id="ARBA00022801"/>
    </source>
</evidence>
<organism evidence="11">
    <name type="scientific">Spongospora subterranea</name>
    <dbReference type="NCBI Taxonomy" id="70186"/>
    <lineage>
        <taxon>Eukaryota</taxon>
        <taxon>Sar</taxon>
        <taxon>Rhizaria</taxon>
        <taxon>Endomyxa</taxon>
        <taxon>Phytomyxea</taxon>
        <taxon>Plasmodiophorida</taxon>
        <taxon>Plasmodiophoridae</taxon>
        <taxon>Spongospora</taxon>
    </lineage>
</organism>
<accession>A0A0H5RA64</accession>
<keyword evidence="8" id="KW-0413">Isomerase</keyword>
<dbReference type="GO" id="GO:0003678">
    <property type="term" value="F:DNA helicase activity"/>
    <property type="evidence" value="ECO:0007669"/>
    <property type="project" value="InterPro"/>
</dbReference>
<keyword evidence="5" id="KW-0067">ATP-binding</keyword>
<dbReference type="Pfam" id="PF06733">
    <property type="entry name" value="DEAD_2"/>
    <property type="match status" value="1"/>
</dbReference>
<dbReference type="GO" id="GO:0005634">
    <property type="term" value="C:nucleus"/>
    <property type="evidence" value="ECO:0007669"/>
    <property type="project" value="TreeGrafter"/>
</dbReference>
<dbReference type="AlphaFoldDB" id="A0A0H5RA64"/>
<dbReference type="GO" id="GO:0006289">
    <property type="term" value="P:nucleotide-excision repair"/>
    <property type="evidence" value="ECO:0007669"/>
    <property type="project" value="TreeGrafter"/>
</dbReference>
<name>A0A0H5RA64_9EUKA</name>
<dbReference type="GO" id="GO:0005524">
    <property type="term" value="F:ATP binding"/>
    <property type="evidence" value="ECO:0007669"/>
    <property type="project" value="UniProtKB-KW"/>
</dbReference>
<dbReference type="Pfam" id="PF13307">
    <property type="entry name" value="Helicase_C_2"/>
    <property type="match status" value="1"/>
</dbReference>
<keyword evidence="7" id="KW-0411">Iron-sulfur</keyword>
<dbReference type="PANTHER" id="PTHR11472:SF47">
    <property type="entry name" value="FANCONI ANEMIA GROUP J PROTEIN"/>
    <property type="match status" value="1"/>
</dbReference>
<reference evidence="11" key="1">
    <citation type="submission" date="2015-04" db="EMBL/GenBank/DDBJ databases">
        <title>The genome sequence of the plant pathogenic Rhizarian Plasmodiophora brassicae reveals insights in its biotrophic life cycle and the origin of chitin synthesis.</title>
        <authorList>
            <person name="Schwelm A."/>
            <person name="Fogelqvist J."/>
            <person name="Knaust A."/>
            <person name="Julke S."/>
            <person name="Lilja T."/>
            <person name="Dhandapani V."/>
            <person name="Bonilla-Rosso G."/>
            <person name="Karlsson M."/>
            <person name="Shevchenko A."/>
            <person name="Choi S.R."/>
            <person name="Kim H.G."/>
            <person name="Park J.Y."/>
            <person name="Lim Y.P."/>
            <person name="Ludwig-Muller J."/>
            <person name="Dixelius C."/>
        </authorList>
    </citation>
    <scope>NUCLEOTIDE SEQUENCE</scope>
    <source>
        <tissue evidence="11">Potato root galls</tissue>
    </source>
</reference>
<evidence type="ECO:0000256" key="8">
    <source>
        <dbReference type="ARBA" id="ARBA00023235"/>
    </source>
</evidence>
<sequence length="831" mass="93091">MNGENDDNEAVNLCSSEDERPRRRPRNQAVNRPVEDHDVVFDDPVAVFSSSATSLFEHNLSKSLPLSLSGEAWMPQHAAPLVRSRSKFHCEIAGIEVHFPLEKPFPTQIAIIEKMIESFKQKKHAIIESPTGTGKSLALLCGAVAFQCDSYRRHQDDPDVAIPRIVVASRTHSQLSAMATELKKLPYSTWATTLGSRRVLCLNSEVKNQINCDHACMQACADRDNKLSKKKMPPPCSKFRSLDDTTSARFAAPWVTGSDNSIFDVEDLRTMGDCYDICPFYATKSMAKFAHVVFVPYNYLFNNGRAYKGSIVIIDEAHNIPSQSNEKFTSEISDTELREVVTLCDKYRENVMLPSLFEFETPDISCVRSFASGFRAAIIRITKETIISEKEAAKKEYLLWSTHDSQAEFCDGFITERRCMDVSTALYAILKSDLMKELHALKIFQKLSNMINCLKSVLSSSFGFFAMLLRKPERSELMVSVVKVACLESAIPLQKMTQHAYSCVFSSGTLEPVKHFMSLLGQNTEMRCTAPLQGSHVINVDSQLLIGHVGTADDGVPIIGSHKAISGTQKFAEYATRIGNVLCAACNHAPGGALVFFSCFSTLQKVHQAWSLSGILHQLQLIKNRVLVEESGCDFRKLKSDFETEIAESGESILLCVYRGRLSEGVSFNDQLCRLCVCVGVPFPSFEDPLIKAKMTYLDRRHRPGLSGHDWYYLEAFQALNQALGRTIRHSRDYGCILLVDHRYHEAGMQKYLPRWLKSSVKPFSGIAELSPQMTHFFDAAKAEFGIGNVLRPVNANEHDSDQEHEEYVLDVAVRMMNEVGPKPAPARRRP</sequence>
<evidence type="ECO:0000256" key="2">
    <source>
        <dbReference type="ARBA" id="ARBA00022741"/>
    </source>
</evidence>
<evidence type="ECO:0000256" key="6">
    <source>
        <dbReference type="ARBA" id="ARBA00023004"/>
    </source>
</evidence>
<feature type="domain" description="Helicase ATP-binding" evidence="10">
    <location>
        <begin position="94"/>
        <end position="363"/>
    </location>
</feature>
<dbReference type="InterPro" id="IPR002464">
    <property type="entry name" value="DNA/RNA_helicase_DEAH_CS"/>
</dbReference>
<dbReference type="Gene3D" id="3.40.50.300">
    <property type="entry name" value="P-loop containing nucleotide triphosphate hydrolases"/>
    <property type="match status" value="2"/>
</dbReference>
<dbReference type="InterPro" id="IPR006554">
    <property type="entry name" value="Helicase-like_DEXD_c2"/>
</dbReference>
<dbReference type="PROSITE" id="PS00690">
    <property type="entry name" value="DEAH_ATP_HELICASE"/>
    <property type="match status" value="1"/>
</dbReference>
<evidence type="ECO:0000259" key="10">
    <source>
        <dbReference type="PROSITE" id="PS51193"/>
    </source>
</evidence>
<keyword evidence="1" id="KW-0479">Metal-binding</keyword>
<keyword evidence="2" id="KW-0547">Nucleotide-binding</keyword>
<evidence type="ECO:0000313" key="11">
    <source>
        <dbReference type="EMBL" id="CRZ10978.1"/>
    </source>
</evidence>
<dbReference type="EMBL" id="HACM01010536">
    <property type="protein sequence ID" value="CRZ10978.1"/>
    <property type="molecule type" value="Transcribed_RNA"/>
</dbReference>
<keyword evidence="4" id="KW-0347">Helicase</keyword>
<dbReference type="InterPro" id="IPR045028">
    <property type="entry name" value="DinG/Rad3-like"/>
</dbReference>
<dbReference type="PANTHER" id="PTHR11472">
    <property type="entry name" value="DNA REPAIR DEAD HELICASE RAD3/XP-D SUBFAMILY MEMBER"/>
    <property type="match status" value="1"/>
</dbReference>
<dbReference type="InterPro" id="IPR027417">
    <property type="entry name" value="P-loop_NTPase"/>
</dbReference>